<dbReference type="RefSeq" id="XP_066693429.1">
    <property type="nucleotide sequence ID" value="XM_066851191.1"/>
</dbReference>
<dbReference type="GeneID" id="92084253"/>
<evidence type="ECO:0000256" key="1">
    <source>
        <dbReference type="SAM" id="MobiDB-lite"/>
    </source>
</evidence>
<sequence length="120" mass="13270">MQEHQIGGAKVFDEGLEHKLLIAAALVCQPSMESILGARFPSLEFYEEQKSHSTGSLESGPFKQPTHNNGETPEVVMLEATYSVSGVGYKYLLFTSEPDNVVVETQLSERLVYPFAFASR</sequence>
<evidence type="ECO:0000313" key="2">
    <source>
        <dbReference type="EMBL" id="KAK7938101.1"/>
    </source>
</evidence>
<protein>
    <submittedName>
        <fullName evidence="2">Uncharacterized protein</fullName>
    </submittedName>
</protein>
<feature type="region of interest" description="Disordered" evidence="1">
    <location>
        <begin position="51"/>
        <end position="71"/>
    </location>
</feature>
<proteinExistence type="predicted"/>
<dbReference type="Proteomes" id="UP001391051">
    <property type="component" value="Unassembled WGS sequence"/>
</dbReference>
<reference evidence="2 3" key="1">
    <citation type="submission" date="2023-01" db="EMBL/GenBank/DDBJ databases">
        <title>Analysis of 21 Apiospora genomes using comparative genomics revels a genus with tremendous synthesis potential of carbohydrate active enzymes and secondary metabolites.</title>
        <authorList>
            <person name="Sorensen T."/>
        </authorList>
    </citation>
    <scope>NUCLEOTIDE SEQUENCE [LARGE SCALE GENOMIC DNA]</scope>
    <source>
        <strain evidence="2 3">CBS 24483</strain>
    </source>
</reference>
<keyword evidence="3" id="KW-1185">Reference proteome</keyword>
<accession>A0ABR1PUH0</accession>
<dbReference type="EMBL" id="JAQQWE010000010">
    <property type="protein sequence ID" value="KAK7938101.1"/>
    <property type="molecule type" value="Genomic_DNA"/>
</dbReference>
<organism evidence="2 3">
    <name type="scientific">Apiospora aurea</name>
    <dbReference type="NCBI Taxonomy" id="335848"/>
    <lineage>
        <taxon>Eukaryota</taxon>
        <taxon>Fungi</taxon>
        <taxon>Dikarya</taxon>
        <taxon>Ascomycota</taxon>
        <taxon>Pezizomycotina</taxon>
        <taxon>Sordariomycetes</taxon>
        <taxon>Xylariomycetidae</taxon>
        <taxon>Amphisphaeriales</taxon>
        <taxon>Apiosporaceae</taxon>
        <taxon>Apiospora</taxon>
    </lineage>
</organism>
<evidence type="ECO:0000313" key="3">
    <source>
        <dbReference type="Proteomes" id="UP001391051"/>
    </source>
</evidence>
<name>A0ABR1PUH0_9PEZI</name>
<comment type="caution">
    <text evidence="2">The sequence shown here is derived from an EMBL/GenBank/DDBJ whole genome shotgun (WGS) entry which is preliminary data.</text>
</comment>
<gene>
    <name evidence="2" type="ORF">PG986_014969</name>
</gene>